<dbReference type="PANTHER" id="PTHR43719:SF28">
    <property type="entry name" value="PEROXIDE STRESS-ACTIVATED HISTIDINE KINASE MAK1-RELATED"/>
    <property type="match status" value="1"/>
</dbReference>
<comment type="caution">
    <text evidence="3">The sequence shown here is derived from an EMBL/GenBank/DDBJ whole genome shotgun (WGS) entry which is preliminary data.</text>
</comment>
<feature type="domain" description="Histidine kinase" evidence="2">
    <location>
        <begin position="32"/>
        <end position="224"/>
    </location>
</feature>
<dbReference type="InterPro" id="IPR003594">
    <property type="entry name" value="HATPase_dom"/>
</dbReference>
<proteinExistence type="predicted"/>
<dbReference type="SUPFAM" id="SSF55874">
    <property type="entry name" value="ATPase domain of HSP90 chaperone/DNA topoisomerase II/histidine kinase"/>
    <property type="match status" value="1"/>
</dbReference>
<evidence type="ECO:0000313" key="3">
    <source>
        <dbReference type="EMBL" id="TNV75063.1"/>
    </source>
</evidence>
<evidence type="ECO:0000259" key="2">
    <source>
        <dbReference type="PROSITE" id="PS50109"/>
    </source>
</evidence>
<name>A0A8J8SYL5_HALGN</name>
<protein>
    <recommendedName>
        <fullName evidence="2">Histidine kinase domain-containing protein</fullName>
    </recommendedName>
</protein>
<dbReference type="PANTHER" id="PTHR43719">
    <property type="entry name" value="TWO-COMPONENT HISTIDINE KINASE"/>
    <property type="match status" value="1"/>
</dbReference>
<dbReference type="PROSITE" id="PS50109">
    <property type="entry name" value="HIS_KIN"/>
    <property type="match status" value="1"/>
</dbReference>
<dbReference type="InterPro" id="IPR050956">
    <property type="entry name" value="2C_system_His_kinase"/>
</dbReference>
<dbReference type="Proteomes" id="UP000785679">
    <property type="component" value="Unassembled WGS sequence"/>
</dbReference>
<dbReference type="InterPro" id="IPR036890">
    <property type="entry name" value="HATPase_C_sf"/>
</dbReference>
<sequence length="224" mass="25929">MLLRNYLKIQWKNISNLCLIQVIYNNFQAYILNSVVQDVKDFSLILSKCFTLSIKKTKISTIVNQVTSLFANQIQMKGLTITKYSDDAFIHTDGSRVKQALINLVQNAQKFTFKVIFKISQGGITITAKLEITRDTKFYKISVQDTGPGMSVDTQEKILKVLNIMNSFQNQSRKKGQEIKHNLMGWGYLLQIILQRDYVLLQMGEYILNQSQMLDHYFGFMFKI</sequence>
<evidence type="ECO:0000313" key="4">
    <source>
        <dbReference type="Proteomes" id="UP000785679"/>
    </source>
</evidence>
<dbReference type="AlphaFoldDB" id="A0A8J8SYL5"/>
<keyword evidence="1" id="KW-0597">Phosphoprotein</keyword>
<keyword evidence="4" id="KW-1185">Reference proteome</keyword>
<gene>
    <name evidence="3" type="ORF">FGO68_gene1715</name>
</gene>
<accession>A0A8J8SYL5</accession>
<dbReference type="OrthoDB" id="21225at2759"/>
<reference evidence="3" key="1">
    <citation type="submission" date="2019-06" db="EMBL/GenBank/DDBJ databases">
        <authorList>
            <person name="Zheng W."/>
        </authorList>
    </citation>
    <scope>NUCLEOTIDE SEQUENCE</scope>
    <source>
        <strain evidence="3">QDHG01</strain>
    </source>
</reference>
<dbReference type="Pfam" id="PF02518">
    <property type="entry name" value="HATPase_c"/>
    <property type="match status" value="1"/>
</dbReference>
<dbReference type="InterPro" id="IPR005467">
    <property type="entry name" value="His_kinase_dom"/>
</dbReference>
<dbReference type="Gene3D" id="3.30.565.10">
    <property type="entry name" value="Histidine kinase-like ATPase, C-terminal domain"/>
    <property type="match status" value="1"/>
</dbReference>
<evidence type="ECO:0000256" key="1">
    <source>
        <dbReference type="ARBA" id="ARBA00022553"/>
    </source>
</evidence>
<organism evidence="3 4">
    <name type="scientific">Halteria grandinella</name>
    <dbReference type="NCBI Taxonomy" id="5974"/>
    <lineage>
        <taxon>Eukaryota</taxon>
        <taxon>Sar</taxon>
        <taxon>Alveolata</taxon>
        <taxon>Ciliophora</taxon>
        <taxon>Intramacronucleata</taxon>
        <taxon>Spirotrichea</taxon>
        <taxon>Stichotrichia</taxon>
        <taxon>Sporadotrichida</taxon>
        <taxon>Halteriidae</taxon>
        <taxon>Halteria</taxon>
    </lineage>
</organism>
<dbReference type="EMBL" id="RRYP01016511">
    <property type="protein sequence ID" value="TNV75063.1"/>
    <property type="molecule type" value="Genomic_DNA"/>
</dbReference>